<organism evidence="1 2">
    <name type="scientific">Penicillium nalgiovense</name>
    <dbReference type="NCBI Taxonomy" id="60175"/>
    <lineage>
        <taxon>Eukaryota</taxon>
        <taxon>Fungi</taxon>
        <taxon>Dikarya</taxon>
        <taxon>Ascomycota</taxon>
        <taxon>Pezizomycotina</taxon>
        <taxon>Eurotiomycetes</taxon>
        <taxon>Eurotiomycetidae</taxon>
        <taxon>Eurotiales</taxon>
        <taxon>Aspergillaceae</taxon>
        <taxon>Penicillium</taxon>
    </lineage>
</organism>
<keyword evidence="2" id="KW-1185">Reference proteome</keyword>
<evidence type="ECO:0000313" key="1">
    <source>
        <dbReference type="EMBL" id="OQE90822.1"/>
    </source>
</evidence>
<dbReference type="Proteomes" id="UP000191691">
    <property type="component" value="Unassembled WGS sequence"/>
</dbReference>
<sequence>MTMIPVPPMFSYNRVFDVPLPTRLLGLSQEMVWLLGAAEAGTGALVVKESDCDFYKYLMRKALEKAKKWDRSDTEEEPSAHQFAFTTLSIATLTKAGQKGIAVALNLGRLLSLFISIPVSQ</sequence>
<reference evidence="2" key="1">
    <citation type="journal article" date="2017" name="Nat. Microbiol.">
        <title>Global analysis of biosynthetic gene clusters reveals vast potential of secondary metabolite production in Penicillium species.</title>
        <authorList>
            <person name="Nielsen J.C."/>
            <person name="Grijseels S."/>
            <person name="Prigent S."/>
            <person name="Ji B."/>
            <person name="Dainat J."/>
            <person name="Nielsen K.F."/>
            <person name="Frisvad J.C."/>
            <person name="Workman M."/>
            <person name="Nielsen J."/>
        </authorList>
    </citation>
    <scope>NUCLEOTIDE SEQUENCE [LARGE SCALE GENOMIC DNA]</scope>
    <source>
        <strain evidence="2">IBT 13039</strain>
    </source>
</reference>
<dbReference type="EMBL" id="MOOB01000011">
    <property type="protein sequence ID" value="OQE90822.1"/>
    <property type="molecule type" value="Genomic_DNA"/>
</dbReference>
<protein>
    <submittedName>
        <fullName evidence="1">Uncharacterized protein</fullName>
    </submittedName>
</protein>
<dbReference type="AlphaFoldDB" id="A0A1V6YUG7"/>
<comment type="caution">
    <text evidence="1">The sequence shown here is derived from an EMBL/GenBank/DDBJ whole genome shotgun (WGS) entry which is preliminary data.</text>
</comment>
<proteinExistence type="predicted"/>
<name>A0A1V6YUG7_PENNA</name>
<evidence type="ECO:0000313" key="2">
    <source>
        <dbReference type="Proteomes" id="UP000191691"/>
    </source>
</evidence>
<gene>
    <name evidence="1" type="ORF">PENNAL_c0011G08658</name>
</gene>
<accession>A0A1V6YUG7</accession>